<dbReference type="EMBL" id="NOWT01000031">
    <property type="protein sequence ID" value="OYD81629.1"/>
    <property type="molecule type" value="Genomic_DNA"/>
</dbReference>
<evidence type="ECO:0000313" key="2">
    <source>
        <dbReference type="EMBL" id="OYD81629.1"/>
    </source>
</evidence>
<name>A0A235H780_AZOBR</name>
<feature type="coiled-coil region" evidence="1">
    <location>
        <begin position="280"/>
        <end position="314"/>
    </location>
</feature>
<reference evidence="2 3" key="1">
    <citation type="submission" date="2017-07" db="EMBL/GenBank/DDBJ databases">
        <title>Whole genome sequence of Azospirillum brasilense 2A1, a potential biofertilizer strain.</title>
        <authorList>
            <person name="Fontana C.A."/>
            <person name="Toffoli L.M."/>
            <person name="Salazar S.M."/>
            <person name="Puglisi E."/>
            <person name="Pedraza R."/>
            <person name="Bassi D."/>
            <person name="Cocconcelli P.S."/>
        </authorList>
    </citation>
    <scope>NUCLEOTIDE SEQUENCE [LARGE SCALE GENOMIC DNA]</scope>
    <source>
        <strain evidence="2 3">2A1</strain>
    </source>
</reference>
<organism evidence="2 3">
    <name type="scientific">Azospirillum brasilense</name>
    <dbReference type="NCBI Taxonomy" id="192"/>
    <lineage>
        <taxon>Bacteria</taxon>
        <taxon>Pseudomonadati</taxon>
        <taxon>Pseudomonadota</taxon>
        <taxon>Alphaproteobacteria</taxon>
        <taxon>Rhodospirillales</taxon>
        <taxon>Azospirillaceae</taxon>
        <taxon>Azospirillum</taxon>
    </lineage>
</organism>
<proteinExistence type="predicted"/>
<comment type="caution">
    <text evidence="2">The sequence shown here is derived from an EMBL/GenBank/DDBJ whole genome shotgun (WGS) entry which is preliminary data.</text>
</comment>
<evidence type="ECO:0000313" key="3">
    <source>
        <dbReference type="Proteomes" id="UP000215367"/>
    </source>
</evidence>
<protein>
    <submittedName>
        <fullName evidence="2">Uncharacterized protein</fullName>
    </submittedName>
</protein>
<sequence>METLMPILKFIEVNAAKAILAEAKPKNITFGNGKLNIGIGVEFDKEFIEKLQDDPLSWQKLQDAASSAYKDFIAEAVAEVVKTDKVIGRLVGDPTMQKAAADVCYAGLKMKASNLTKEVDANVKKAWAQIIKTNKDYSKYKWRAAVHVGLQIGGVAISAAGIGGAVATGGVSAVIGIYGMVKSCLGLFKDLVKLWLSAEKFRTAINGQVTKLVKAYNAKKSVARNSSDSAKEVINAVFGTELGTIGKCRGDIKQYLSKLDGVDVKSHEISRELGKVMSKLDRAMKDMKAVTKNNKALAAALPKLEEQINDLIVKIVAKQEMINEGREWANRMDEALELLEKGKPGWLKVFDKSLVLLDLGLSFADLSTQADKIVEIAWGAAQAAEELYDDISEAVA</sequence>
<gene>
    <name evidence="2" type="ORF">CHT98_25190</name>
</gene>
<accession>A0A235H780</accession>
<dbReference type="AlphaFoldDB" id="A0A235H780"/>
<keyword evidence="1" id="KW-0175">Coiled coil</keyword>
<evidence type="ECO:0000256" key="1">
    <source>
        <dbReference type="SAM" id="Coils"/>
    </source>
</evidence>
<dbReference type="Proteomes" id="UP000215367">
    <property type="component" value="Unassembled WGS sequence"/>
</dbReference>